<evidence type="ECO:0000256" key="6">
    <source>
        <dbReference type="ARBA" id="ARBA00022475"/>
    </source>
</evidence>
<dbReference type="Proteomes" id="UP000509660">
    <property type="component" value="Chromosome"/>
</dbReference>
<keyword evidence="4" id="KW-0813">Transport</keyword>
<keyword evidence="5" id="KW-0475">Mercuric resistance</keyword>
<evidence type="ECO:0000256" key="13">
    <source>
        <dbReference type="ARBA" id="ARBA00030934"/>
    </source>
</evidence>
<evidence type="ECO:0000256" key="2">
    <source>
        <dbReference type="ARBA" id="ARBA00008224"/>
    </source>
</evidence>
<evidence type="ECO:0000256" key="4">
    <source>
        <dbReference type="ARBA" id="ARBA00022448"/>
    </source>
</evidence>
<dbReference type="RefSeq" id="WP_159628859.1">
    <property type="nucleotide sequence ID" value="NZ_CP046531.1"/>
</dbReference>
<dbReference type="GO" id="GO:0005886">
    <property type="term" value="C:plasma membrane"/>
    <property type="evidence" value="ECO:0007669"/>
    <property type="project" value="UniProtKB-SubCell"/>
</dbReference>
<keyword evidence="9" id="KW-0479">Metal-binding</keyword>
<name>A0A7H8UTA1_9PAST</name>
<feature type="transmembrane region" description="Helical" evidence="15">
    <location>
        <begin position="15"/>
        <end position="42"/>
    </location>
</feature>
<evidence type="ECO:0000256" key="9">
    <source>
        <dbReference type="ARBA" id="ARBA00022723"/>
    </source>
</evidence>
<dbReference type="InterPro" id="IPR003457">
    <property type="entry name" value="Transprt_MerT"/>
</dbReference>
<evidence type="ECO:0000256" key="3">
    <source>
        <dbReference type="ARBA" id="ARBA00017053"/>
    </source>
</evidence>
<comment type="function">
    <text evidence="14">Involved in mercury resistance. Probably transfers a mercuric ion from the periplasmic Hg(2+)-binding protein MerP to the cytoplasmic mercuric reductase MerA.</text>
</comment>
<dbReference type="Proteomes" id="UP000509784">
    <property type="component" value="Chromosome"/>
</dbReference>
<sequence length="121" mass="13836">MNLSQKNCNGDNNKFITMCITAVVTAVSSTLCCIAPLVYLLFGVSSPWLIGLNQFAFLQIPMLILSLAAFGYGFWLLNFSNKMICTKYFSRKTLVILYWLVFVVVIFFLTYPYILPYILEM</sequence>
<organism evidence="17 19">
    <name type="scientific">Mannheimia pernigra</name>
    <dbReference type="NCBI Taxonomy" id="111844"/>
    <lineage>
        <taxon>Bacteria</taxon>
        <taxon>Pseudomonadati</taxon>
        <taxon>Pseudomonadota</taxon>
        <taxon>Gammaproteobacteria</taxon>
        <taxon>Pasteurellales</taxon>
        <taxon>Pasteurellaceae</taxon>
        <taxon>Mannheimia</taxon>
    </lineage>
</organism>
<keyword evidence="18" id="KW-1185">Reference proteome</keyword>
<dbReference type="GO" id="GO:0046872">
    <property type="term" value="F:metal ion binding"/>
    <property type="evidence" value="ECO:0007669"/>
    <property type="project" value="UniProtKB-KW"/>
</dbReference>
<protein>
    <recommendedName>
        <fullName evidence="3">Mercuric transport protein MerT</fullName>
    </recommendedName>
    <alternativeName>
        <fullName evidence="13">Mercury ion transport protein</fullName>
    </alternativeName>
</protein>
<gene>
    <name evidence="16" type="ORF">HV559_01695</name>
    <name evidence="17" type="ORF">HV560_02640</name>
</gene>
<evidence type="ECO:0000256" key="10">
    <source>
        <dbReference type="ARBA" id="ARBA00022914"/>
    </source>
</evidence>
<evidence type="ECO:0000313" key="17">
    <source>
        <dbReference type="EMBL" id="QLB41810.1"/>
    </source>
</evidence>
<evidence type="ECO:0000256" key="11">
    <source>
        <dbReference type="ARBA" id="ARBA00022989"/>
    </source>
</evidence>
<dbReference type="EMBL" id="CP055305">
    <property type="protein sequence ID" value="QLB41810.1"/>
    <property type="molecule type" value="Genomic_DNA"/>
</dbReference>
<keyword evidence="6" id="KW-1003">Cell membrane</keyword>
<evidence type="ECO:0000256" key="12">
    <source>
        <dbReference type="ARBA" id="ARBA00023136"/>
    </source>
</evidence>
<comment type="subcellular location">
    <subcellularLocation>
        <location evidence="1">Cell inner membrane</location>
        <topology evidence="1">Multi-pass membrane protein</topology>
    </subcellularLocation>
</comment>
<evidence type="ECO:0000313" key="18">
    <source>
        <dbReference type="Proteomes" id="UP000509660"/>
    </source>
</evidence>
<dbReference type="GO" id="GO:0015097">
    <property type="term" value="F:mercury ion transmembrane transporter activity"/>
    <property type="evidence" value="ECO:0007669"/>
    <property type="project" value="InterPro"/>
</dbReference>
<evidence type="ECO:0000313" key="19">
    <source>
        <dbReference type="Proteomes" id="UP000509784"/>
    </source>
</evidence>
<dbReference type="Pfam" id="PF02411">
    <property type="entry name" value="MerT"/>
    <property type="match status" value="1"/>
</dbReference>
<keyword evidence="11 15" id="KW-1133">Transmembrane helix</keyword>
<reference evidence="18 19" key="1">
    <citation type="submission" date="2020-06" db="EMBL/GenBank/DDBJ databases">
        <title>Mannheimia pernigra sp. nov. isolated from bovine respiratory tract.</title>
        <authorList>
            <person name="Kuhnert P."/>
            <person name="Akarsu-Egger H."/>
        </authorList>
    </citation>
    <scope>NUCLEOTIDE SEQUENCE [LARGE SCALE GENOMIC DNA]</scope>
    <source>
        <strain evidence="17 19">17CN0883</strain>
        <strain evidence="16 18">BNO311</strain>
    </source>
</reference>
<keyword evidence="8 15" id="KW-0812">Transmembrane</keyword>
<evidence type="ECO:0000256" key="15">
    <source>
        <dbReference type="SAM" id="Phobius"/>
    </source>
</evidence>
<comment type="similarity">
    <text evidence="2">Belongs to the MerT family.</text>
</comment>
<evidence type="ECO:0000313" key="16">
    <source>
        <dbReference type="EMBL" id="QLB39692.1"/>
    </source>
</evidence>
<accession>A0A7H8UTA1</accession>
<accession>A0A857ETF1</accession>
<feature type="transmembrane region" description="Helical" evidence="15">
    <location>
        <begin position="96"/>
        <end position="119"/>
    </location>
</feature>
<dbReference type="AlphaFoldDB" id="A0A7H8UTA1"/>
<keyword evidence="7" id="KW-0997">Cell inner membrane</keyword>
<keyword evidence="12 15" id="KW-0472">Membrane</keyword>
<dbReference type="KEGG" id="mpeg:HV560_02640"/>
<proteinExistence type="inferred from homology"/>
<feature type="transmembrane region" description="Helical" evidence="15">
    <location>
        <begin position="54"/>
        <end position="75"/>
    </location>
</feature>
<evidence type="ECO:0000256" key="5">
    <source>
        <dbReference type="ARBA" id="ARBA00022466"/>
    </source>
</evidence>
<accession>A0A7H8UMC5</accession>
<evidence type="ECO:0000256" key="14">
    <source>
        <dbReference type="ARBA" id="ARBA00045720"/>
    </source>
</evidence>
<evidence type="ECO:0000256" key="7">
    <source>
        <dbReference type="ARBA" id="ARBA00022519"/>
    </source>
</evidence>
<dbReference type="EMBL" id="CP055306">
    <property type="protein sequence ID" value="QLB39692.1"/>
    <property type="molecule type" value="Genomic_DNA"/>
</dbReference>
<evidence type="ECO:0000256" key="8">
    <source>
        <dbReference type="ARBA" id="ARBA00022692"/>
    </source>
</evidence>
<keyword evidence="10" id="KW-0476">Mercury</keyword>
<evidence type="ECO:0000256" key="1">
    <source>
        <dbReference type="ARBA" id="ARBA00004429"/>
    </source>
</evidence>